<organism evidence="2 3">
    <name type="scientific">Psylliodes chrysocephalus</name>
    <dbReference type="NCBI Taxonomy" id="3402493"/>
    <lineage>
        <taxon>Eukaryota</taxon>
        <taxon>Metazoa</taxon>
        <taxon>Ecdysozoa</taxon>
        <taxon>Arthropoda</taxon>
        <taxon>Hexapoda</taxon>
        <taxon>Insecta</taxon>
        <taxon>Pterygota</taxon>
        <taxon>Neoptera</taxon>
        <taxon>Endopterygota</taxon>
        <taxon>Coleoptera</taxon>
        <taxon>Polyphaga</taxon>
        <taxon>Cucujiformia</taxon>
        <taxon>Chrysomeloidea</taxon>
        <taxon>Chrysomelidae</taxon>
        <taxon>Galerucinae</taxon>
        <taxon>Alticini</taxon>
        <taxon>Psylliodes</taxon>
    </lineage>
</organism>
<name>A0A9P0DC21_9CUCU</name>
<dbReference type="EMBL" id="OV651820">
    <property type="protein sequence ID" value="CAH1113988.1"/>
    <property type="molecule type" value="Genomic_DNA"/>
</dbReference>
<dbReference type="OrthoDB" id="2505895at2759"/>
<evidence type="ECO:0000313" key="3">
    <source>
        <dbReference type="Proteomes" id="UP001153636"/>
    </source>
</evidence>
<feature type="region of interest" description="Disordered" evidence="1">
    <location>
        <begin position="90"/>
        <end position="123"/>
    </location>
</feature>
<evidence type="ECO:0000256" key="1">
    <source>
        <dbReference type="SAM" id="MobiDB-lite"/>
    </source>
</evidence>
<evidence type="ECO:0000313" key="2">
    <source>
        <dbReference type="EMBL" id="CAH1113988.1"/>
    </source>
</evidence>
<protein>
    <submittedName>
        <fullName evidence="2">Uncharacterized protein</fullName>
    </submittedName>
</protein>
<dbReference type="Proteomes" id="UP001153636">
    <property type="component" value="Chromosome 8"/>
</dbReference>
<reference evidence="2" key="1">
    <citation type="submission" date="2022-01" db="EMBL/GenBank/DDBJ databases">
        <authorList>
            <person name="King R."/>
        </authorList>
    </citation>
    <scope>NUCLEOTIDE SEQUENCE</scope>
</reference>
<feature type="compositionally biased region" description="Low complexity" evidence="1">
    <location>
        <begin position="101"/>
        <end position="123"/>
    </location>
</feature>
<feature type="compositionally biased region" description="Basic residues" evidence="1">
    <location>
        <begin position="223"/>
        <end position="236"/>
    </location>
</feature>
<accession>A0A9P0DC21</accession>
<sequence length="277" mass="31004">MPGQPSLLPSIPSRKIGSYMESYPSSVLLNGYTPSPSSSATSINSINSYRGLPPQIPTTKRYTNIRRPYSAGFDVPSERKPVMFQTRPLRSLTVVSDSPSRETSMTRSPSPTPSNYSMSSFRSNRSSSVYLPRRVYPQTYDPGSQYDLEDKEESPVVFDANLTFVLGCKGKLKQHVRPVPAHQEAQTASNALSNKISDFLSRTDHVMDEWKGLGHKEDEQHSLRMKRSRSTKHMGRSRSATNIMIKGFQYFSRASSCSRSSVGRDLEDCTDAEIDEV</sequence>
<feature type="region of interest" description="Disordered" evidence="1">
    <location>
        <begin position="214"/>
        <end position="238"/>
    </location>
</feature>
<proteinExistence type="predicted"/>
<dbReference type="AlphaFoldDB" id="A0A9P0DC21"/>
<gene>
    <name evidence="2" type="ORF">PSYICH_LOCUS14682</name>
</gene>
<keyword evidence="3" id="KW-1185">Reference proteome</keyword>